<dbReference type="InterPro" id="IPR002173">
    <property type="entry name" value="Carboh/pur_kinase_PfkB_CS"/>
</dbReference>
<dbReference type="EMBL" id="SJPS01000002">
    <property type="protein sequence ID" value="TWU28560.1"/>
    <property type="molecule type" value="Genomic_DNA"/>
</dbReference>
<dbReference type="AlphaFoldDB" id="A0A5C6CVE3"/>
<dbReference type="PROSITE" id="PS00584">
    <property type="entry name" value="PFKB_KINASES_2"/>
    <property type="match status" value="1"/>
</dbReference>
<dbReference type="PANTHER" id="PTHR10584:SF166">
    <property type="entry name" value="RIBOKINASE"/>
    <property type="match status" value="1"/>
</dbReference>
<evidence type="ECO:0000256" key="1">
    <source>
        <dbReference type="ARBA" id="ARBA00022679"/>
    </source>
</evidence>
<evidence type="ECO:0000313" key="4">
    <source>
        <dbReference type="EMBL" id="TWU28560.1"/>
    </source>
</evidence>
<dbReference type="SUPFAM" id="SSF53613">
    <property type="entry name" value="Ribokinase-like"/>
    <property type="match status" value="1"/>
</dbReference>
<dbReference type="PANTHER" id="PTHR10584">
    <property type="entry name" value="SUGAR KINASE"/>
    <property type="match status" value="1"/>
</dbReference>
<dbReference type="Gene3D" id="3.40.1190.20">
    <property type="match status" value="1"/>
</dbReference>
<dbReference type="GO" id="GO:0016301">
    <property type="term" value="F:kinase activity"/>
    <property type="evidence" value="ECO:0007669"/>
    <property type="project" value="UniProtKB-KW"/>
</dbReference>
<dbReference type="Proteomes" id="UP000318437">
    <property type="component" value="Unassembled WGS sequence"/>
</dbReference>
<dbReference type="OrthoDB" id="9813569at2"/>
<sequence>MNKIFDAIVCGSCVVDVLVRPVPLETPIGGGQLVRTEPLLLTTGGIVSNAGTTLARMGMRTAALTYVGNDEWAEVIRTRYASEGIDTSQLLTHPSEPTSTTAVLIDPQGERSFLHAVGAPKQLKKSVFLSKLDFFARSRAMLLGYYSLLPNLQEDLPEVLKAIQGVGCITALDAAGDGGTMEPLSACLPFLDVYIPSLKEAKHQTRQSDPQKILQTYRSAGAKGLLGVKLGEQGALLSPRADEFTEVSPITPPGPVVDTTGAGDSFLGGLLTGILRGMSVADAGRLAAASGACCVTGLGATSAIRDFEATAKLAGVG</sequence>
<dbReference type="EC" id="2.7.1.-" evidence="4"/>
<evidence type="ECO:0000256" key="2">
    <source>
        <dbReference type="ARBA" id="ARBA00022777"/>
    </source>
</evidence>
<accession>A0A5C6CVE3</accession>
<dbReference type="RefSeq" id="WP_146450154.1">
    <property type="nucleotide sequence ID" value="NZ_SJPS01000002.1"/>
</dbReference>
<evidence type="ECO:0000313" key="5">
    <source>
        <dbReference type="Proteomes" id="UP000318437"/>
    </source>
</evidence>
<keyword evidence="2 4" id="KW-0418">Kinase</keyword>
<proteinExistence type="predicted"/>
<gene>
    <name evidence="4" type="primary">ydjH_1</name>
    <name evidence="4" type="ORF">Pla144_18510</name>
</gene>
<protein>
    <submittedName>
        <fullName evidence="4">Putative sugar kinase YdjH</fullName>
        <ecNumber evidence="4">2.7.1.-</ecNumber>
    </submittedName>
</protein>
<dbReference type="InterPro" id="IPR011611">
    <property type="entry name" value="PfkB_dom"/>
</dbReference>
<name>A0A5C6CVE3_9BACT</name>
<feature type="domain" description="Carbohydrate kinase PfkB" evidence="3">
    <location>
        <begin position="30"/>
        <end position="303"/>
    </location>
</feature>
<keyword evidence="5" id="KW-1185">Reference proteome</keyword>
<dbReference type="GO" id="GO:0005829">
    <property type="term" value="C:cytosol"/>
    <property type="evidence" value="ECO:0007669"/>
    <property type="project" value="TreeGrafter"/>
</dbReference>
<reference evidence="4 5" key="1">
    <citation type="submission" date="2019-02" db="EMBL/GenBank/DDBJ databases">
        <title>Deep-cultivation of Planctomycetes and their phenomic and genomic characterization uncovers novel biology.</title>
        <authorList>
            <person name="Wiegand S."/>
            <person name="Jogler M."/>
            <person name="Boedeker C."/>
            <person name="Pinto D."/>
            <person name="Vollmers J."/>
            <person name="Rivas-Marin E."/>
            <person name="Kohn T."/>
            <person name="Peeters S.H."/>
            <person name="Heuer A."/>
            <person name="Rast P."/>
            <person name="Oberbeckmann S."/>
            <person name="Bunk B."/>
            <person name="Jeske O."/>
            <person name="Meyerdierks A."/>
            <person name="Storesund J.E."/>
            <person name="Kallscheuer N."/>
            <person name="Luecker S."/>
            <person name="Lage O.M."/>
            <person name="Pohl T."/>
            <person name="Merkel B.J."/>
            <person name="Hornburger P."/>
            <person name="Mueller R.-W."/>
            <person name="Bruemmer F."/>
            <person name="Labrenz M."/>
            <person name="Spormann A.M."/>
            <person name="Op Den Camp H."/>
            <person name="Overmann J."/>
            <person name="Amann R."/>
            <person name="Jetten M.S.M."/>
            <person name="Mascher T."/>
            <person name="Medema M.H."/>
            <person name="Devos D.P."/>
            <person name="Kaster A.-K."/>
            <person name="Ovreas L."/>
            <person name="Rohde M."/>
            <person name="Galperin M.Y."/>
            <person name="Jogler C."/>
        </authorList>
    </citation>
    <scope>NUCLEOTIDE SEQUENCE [LARGE SCALE GENOMIC DNA]</scope>
    <source>
        <strain evidence="4 5">Pla144</strain>
    </source>
</reference>
<evidence type="ECO:0000259" key="3">
    <source>
        <dbReference type="Pfam" id="PF00294"/>
    </source>
</evidence>
<organism evidence="4 5">
    <name type="scientific">Bythopirellula polymerisocia</name>
    <dbReference type="NCBI Taxonomy" id="2528003"/>
    <lineage>
        <taxon>Bacteria</taxon>
        <taxon>Pseudomonadati</taxon>
        <taxon>Planctomycetota</taxon>
        <taxon>Planctomycetia</taxon>
        <taxon>Pirellulales</taxon>
        <taxon>Lacipirellulaceae</taxon>
        <taxon>Bythopirellula</taxon>
    </lineage>
</organism>
<dbReference type="Pfam" id="PF00294">
    <property type="entry name" value="PfkB"/>
    <property type="match status" value="1"/>
</dbReference>
<keyword evidence="1 4" id="KW-0808">Transferase</keyword>
<dbReference type="InterPro" id="IPR029056">
    <property type="entry name" value="Ribokinase-like"/>
</dbReference>
<comment type="caution">
    <text evidence="4">The sequence shown here is derived from an EMBL/GenBank/DDBJ whole genome shotgun (WGS) entry which is preliminary data.</text>
</comment>